<gene>
    <name evidence="1" type="ORF">SAMN04488028_102414</name>
</gene>
<evidence type="ECO:0000313" key="2">
    <source>
        <dbReference type="Proteomes" id="UP000184474"/>
    </source>
</evidence>
<dbReference type="SUPFAM" id="SSF53448">
    <property type="entry name" value="Nucleotide-diphospho-sugar transferases"/>
    <property type="match status" value="1"/>
</dbReference>
<dbReference type="Gene3D" id="3.90.550.10">
    <property type="entry name" value="Spore Coat Polysaccharide Biosynthesis Protein SpsA, Chain A"/>
    <property type="match status" value="1"/>
</dbReference>
<dbReference type="Proteomes" id="UP000184474">
    <property type="component" value="Unassembled WGS sequence"/>
</dbReference>
<dbReference type="GO" id="GO:0016740">
    <property type="term" value="F:transferase activity"/>
    <property type="evidence" value="ECO:0007669"/>
    <property type="project" value="UniProtKB-KW"/>
</dbReference>
<protein>
    <submittedName>
        <fullName evidence="1">Glycosyltransferase, GT2 family</fullName>
    </submittedName>
</protein>
<reference evidence="2" key="1">
    <citation type="submission" date="2016-11" db="EMBL/GenBank/DDBJ databases">
        <authorList>
            <person name="Varghese N."/>
            <person name="Submissions S."/>
        </authorList>
    </citation>
    <scope>NUCLEOTIDE SEQUENCE [LARGE SCALE GENOMIC DNA]</scope>
    <source>
        <strain evidence="2">DSM 26134</strain>
    </source>
</reference>
<dbReference type="AlphaFoldDB" id="A0A1M6NUM8"/>
<proteinExistence type="predicted"/>
<dbReference type="InterPro" id="IPR029044">
    <property type="entry name" value="Nucleotide-diphossugar_trans"/>
</dbReference>
<sequence>MNDIFEFSKKNALIIVLYKTRLVESITFNSFSDILKGTDCKMDLIVYDNSPELNVGLQEFENWRIKYIGDPLNSGISLAYNIGARYAKDILKKSRLLIADQDTFFPINSISAYVDAVEMYPLQAIYAPIIKSKEIISPCRFLFNRGFTLNRVKDGLMSFKGRSLINSGCLIDLDAFFLVGGYNEKIQLDFSDFYFFEKVKAKFSEFVVVNLILSQNYSDDSDNNLKSRLFRFKFYCEGAKEFSLYKKSGVLLIVVTFIRMLKLSKMFKTKQFAVMWVKKMLL</sequence>
<dbReference type="RefSeq" id="WP_073121392.1">
    <property type="nucleotide sequence ID" value="NZ_FRAA01000002.1"/>
</dbReference>
<keyword evidence="2" id="KW-1185">Reference proteome</keyword>
<keyword evidence="1" id="KW-0808">Transferase</keyword>
<accession>A0A1M6NUM8</accession>
<organism evidence="1 2">
    <name type="scientific">Reichenbachiella agariperforans</name>
    <dbReference type="NCBI Taxonomy" id="156994"/>
    <lineage>
        <taxon>Bacteria</taxon>
        <taxon>Pseudomonadati</taxon>
        <taxon>Bacteroidota</taxon>
        <taxon>Cytophagia</taxon>
        <taxon>Cytophagales</taxon>
        <taxon>Reichenbachiellaceae</taxon>
        <taxon>Reichenbachiella</taxon>
    </lineage>
</organism>
<evidence type="ECO:0000313" key="1">
    <source>
        <dbReference type="EMBL" id="SHJ99332.1"/>
    </source>
</evidence>
<name>A0A1M6NUM8_REIAG</name>
<dbReference type="STRING" id="156994.SAMN04488028_102414"/>
<dbReference type="EMBL" id="FRAA01000002">
    <property type="protein sequence ID" value="SHJ99332.1"/>
    <property type="molecule type" value="Genomic_DNA"/>
</dbReference>